<evidence type="ECO:0000313" key="2">
    <source>
        <dbReference type="EMBL" id="RCI05873.1"/>
    </source>
</evidence>
<feature type="compositionally biased region" description="Acidic residues" evidence="1">
    <location>
        <begin position="7"/>
        <end position="24"/>
    </location>
</feature>
<accession>A0A367KUJ1</accession>
<dbReference type="Proteomes" id="UP000253551">
    <property type="component" value="Unassembled WGS sequence"/>
</dbReference>
<evidence type="ECO:0000313" key="3">
    <source>
        <dbReference type="Proteomes" id="UP000253551"/>
    </source>
</evidence>
<dbReference type="EMBL" id="PJQM01000281">
    <property type="protein sequence ID" value="RCI05873.1"/>
    <property type="molecule type" value="Genomic_DNA"/>
</dbReference>
<name>A0A367KUJ1_RHIST</name>
<feature type="region of interest" description="Disordered" evidence="1">
    <location>
        <begin position="1"/>
        <end position="30"/>
    </location>
</feature>
<dbReference type="OrthoDB" id="2244878at2759"/>
<keyword evidence="3" id="KW-1185">Reference proteome</keyword>
<organism evidence="2 3">
    <name type="scientific">Rhizopus stolonifer</name>
    <name type="common">Rhizopus nigricans</name>
    <dbReference type="NCBI Taxonomy" id="4846"/>
    <lineage>
        <taxon>Eukaryota</taxon>
        <taxon>Fungi</taxon>
        <taxon>Fungi incertae sedis</taxon>
        <taxon>Mucoromycota</taxon>
        <taxon>Mucoromycotina</taxon>
        <taxon>Mucoromycetes</taxon>
        <taxon>Mucorales</taxon>
        <taxon>Mucorineae</taxon>
        <taxon>Rhizopodaceae</taxon>
        <taxon>Rhizopus</taxon>
    </lineage>
</organism>
<sequence>EPKEPIEGNEDAQSNEETPSDEQFDVPLPDNATDFEFLHNKKKFELFCKLPELEAQSTVLSISPETFQTTKFFLDGHFNRGSHVRLSKSEDASVKDIKVNVTVYAGQAELQSEALISAFENKGDYIVQLEREHKRPPPFEFPPSKPDQKHCLLYTIDIEFPQETEYFESLELFAHDMLIKGGKGIQDIEFGSVKAHIKHGAILFDGLKAKTIKLGVLHGVVMGTYQPEKKFLAATVHGATKVKIEPTQEDIKIAAASIHGPASVELAADHYTGGFALFNAWGPASTIVAPQPEEIHVTELKHGVKAGYYKEENKESRVIVDARFHGAPALYLK</sequence>
<feature type="non-terminal residue" evidence="2">
    <location>
        <position position="1"/>
    </location>
</feature>
<protein>
    <submittedName>
        <fullName evidence="2">Uncharacterized protein</fullName>
    </submittedName>
</protein>
<proteinExistence type="predicted"/>
<dbReference type="STRING" id="4846.A0A367KUJ1"/>
<dbReference type="AlphaFoldDB" id="A0A367KUJ1"/>
<evidence type="ECO:0000256" key="1">
    <source>
        <dbReference type="SAM" id="MobiDB-lite"/>
    </source>
</evidence>
<comment type="caution">
    <text evidence="2">The sequence shown here is derived from an EMBL/GenBank/DDBJ whole genome shotgun (WGS) entry which is preliminary data.</text>
</comment>
<gene>
    <name evidence="2" type="ORF">CU098_004370</name>
</gene>
<reference evidence="2 3" key="1">
    <citation type="journal article" date="2018" name="G3 (Bethesda)">
        <title>Phylogenetic and Phylogenomic Definition of Rhizopus Species.</title>
        <authorList>
            <person name="Gryganskyi A.P."/>
            <person name="Golan J."/>
            <person name="Dolatabadi S."/>
            <person name="Mondo S."/>
            <person name="Robb S."/>
            <person name="Idnurm A."/>
            <person name="Muszewska A."/>
            <person name="Steczkiewicz K."/>
            <person name="Masonjones S."/>
            <person name="Liao H.L."/>
            <person name="Gajdeczka M.T."/>
            <person name="Anike F."/>
            <person name="Vuek A."/>
            <person name="Anishchenko I.M."/>
            <person name="Voigt K."/>
            <person name="de Hoog G.S."/>
            <person name="Smith M.E."/>
            <person name="Heitman J."/>
            <person name="Vilgalys R."/>
            <person name="Stajich J.E."/>
        </authorList>
    </citation>
    <scope>NUCLEOTIDE SEQUENCE [LARGE SCALE GENOMIC DNA]</scope>
    <source>
        <strain evidence="2 3">LSU 92-RS-03</strain>
    </source>
</reference>